<dbReference type="AlphaFoldDB" id="A0A7S1IQQ2"/>
<sequence>MVLVGAVFDQFRSHEPSIPLIVATDSEATPCFCDAQGDTGAHTRGLIMSSVLNCVSSLRWHFFVLDSAASTTSVDRLCMSARHRFTVRTEAASLRRFILLWKGCQRRSGQKGVVDVRTIAFLAQASCTLHGEEETLAPNGPAGFISITVQLIIP</sequence>
<organism evidence="1">
    <name type="scientific">Eutreptiella gymnastica</name>
    <dbReference type="NCBI Taxonomy" id="73025"/>
    <lineage>
        <taxon>Eukaryota</taxon>
        <taxon>Discoba</taxon>
        <taxon>Euglenozoa</taxon>
        <taxon>Euglenida</taxon>
        <taxon>Spirocuta</taxon>
        <taxon>Euglenophyceae</taxon>
        <taxon>Eutreptiales</taxon>
        <taxon>Eutreptiaceae</taxon>
        <taxon>Eutreptiella</taxon>
    </lineage>
</organism>
<reference evidence="1" key="1">
    <citation type="submission" date="2021-01" db="EMBL/GenBank/DDBJ databases">
        <authorList>
            <person name="Corre E."/>
            <person name="Pelletier E."/>
            <person name="Niang G."/>
            <person name="Scheremetjew M."/>
            <person name="Finn R."/>
            <person name="Kale V."/>
            <person name="Holt S."/>
            <person name="Cochrane G."/>
            <person name="Meng A."/>
            <person name="Brown T."/>
            <person name="Cohen L."/>
        </authorList>
    </citation>
    <scope>NUCLEOTIDE SEQUENCE</scope>
    <source>
        <strain evidence="1">NIES-381</strain>
    </source>
</reference>
<protein>
    <submittedName>
        <fullName evidence="1">Uncharacterized protein</fullName>
    </submittedName>
</protein>
<accession>A0A7S1IQQ2</accession>
<evidence type="ECO:0000313" key="1">
    <source>
        <dbReference type="EMBL" id="CAD9019974.1"/>
    </source>
</evidence>
<proteinExistence type="predicted"/>
<gene>
    <name evidence="1" type="ORF">EGYM00392_LOCUS31088</name>
</gene>
<dbReference type="EMBL" id="HBGA01083386">
    <property type="protein sequence ID" value="CAD9019974.1"/>
    <property type="molecule type" value="Transcribed_RNA"/>
</dbReference>
<name>A0A7S1IQQ2_9EUGL</name>